<dbReference type="Proteomes" id="UP000280861">
    <property type="component" value="Unassembled WGS sequence"/>
</dbReference>
<dbReference type="Pfam" id="PF13450">
    <property type="entry name" value="NAD_binding_8"/>
    <property type="match status" value="1"/>
</dbReference>
<organism evidence="2 3">
    <name type="scientific">Arthrobacter ulcerisalmonis</name>
    <dbReference type="NCBI Taxonomy" id="2483813"/>
    <lineage>
        <taxon>Bacteria</taxon>
        <taxon>Bacillati</taxon>
        <taxon>Actinomycetota</taxon>
        <taxon>Actinomycetes</taxon>
        <taxon>Micrococcales</taxon>
        <taxon>Micrococcaceae</taxon>
        <taxon>Arthrobacter</taxon>
    </lineage>
</organism>
<proteinExistence type="predicted"/>
<evidence type="ECO:0008006" key="4">
    <source>
        <dbReference type="Google" id="ProtNLM"/>
    </source>
</evidence>
<evidence type="ECO:0000313" key="2">
    <source>
        <dbReference type="EMBL" id="VDC18667.1"/>
    </source>
</evidence>
<gene>
    <name evidence="2" type="ORF">PSET11_00432</name>
</gene>
<accession>A0A3P5WFM8</accession>
<protein>
    <recommendedName>
        <fullName evidence="4">FAD-binding protein</fullName>
    </recommendedName>
</protein>
<evidence type="ECO:0000256" key="1">
    <source>
        <dbReference type="SAM" id="MobiDB-lite"/>
    </source>
</evidence>
<keyword evidence="3" id="KW-1185">Reference proteome</keyword>
<dbReference type="SUPFAM" id="SSF51971">
    <property type="entry name" value="Nucleotide-binding domain"/>
    <property type="match status" value="1"/>
</dbReference>
<feature type="region of interest" description="Disordered" evidence="1">
    <location>
        <begin position="1"/>
        <end position="29"/>
    </location>
</feature>
<name>A0A3P5WFM8_9MICC</name>
<evidence type="ECO:0000313" key="3">
    <source>
        <dbReference type="Proteomes" id="UP000280861"/>
    </source>
</evidence>
<reference evidence="2 3" key="1">
    <citation type="submission" date="2018-11" db="EMBL/GenBank/DDBJ databases">
        <authorList>
            <person name="Criscuolo A."/>
        </authorList>
    </citation>
    <scope>NUCLEOTIDE SEQUENCE [LARGE SCALE GENOMIC DNA]</scope>
    <source>
        <strain evidence="2">AT11b</strain>
    </source>
</reference>
<sequence>MTSLPLAAGTIAPGAEMEKPQPSAPAAVGPLTEQTTAVIIGTGLSGLAVAAELRRRGVESIVVDSLDVLGAALPVVTAALQRCEAADSAVMQERNEIIRHLRHYTASRHVDVRNSTRATQVTKVDQTPALPGTAHWEVQTPTGILVADHLVLTRCAQGQLRSMLTEFGIAMGRNLAAAMQAIGMYLVGVGELITPTPRDVLRQAKTVGQAIAGKVNPLGTTFPTTGGLAILPA</sequence>
<dbReference type="EMBL" id="UXAU01000009">
    <property type="protein sequence ID" value="VDC18667.1"/>
    <property type="molecule type" value="Genomic_DNA"/>
</dbReference>
<dbReference type="Gene3D" id="3.50.50.60">
    <property type="entry name" value="FAD/NAD(P)-binding domain"/>
    <property type="match status" value="1"/>
</dbReference>
<dbReference type="InterPro" id="IPR036188">
    <property type="entry name" value="FAD/NAD-bd_sf"/>
</dbReference>
<dbReference type="AlphaFoldDB" id="A0A3P5WFM8"/>